<reference evidence="1" key="1">
    <citation type="submission" date="2020-07" db="EMBL/GenBank/DDBJ databases">
        <title>Multicomponent nature underlies the extraordinary mechanical properties of spider dragline silk.</title>
        <authorList>
            <person name="Kono N."/>
            <person name="Nakamura H."/>
            <person name="Mori M."/>
            <person name="Yoshida Y."/>
            <person name="Ohtoshi R."/>
            <person name="Malay A.D."/>
            <person name="Moran D.A.P."/>
            <person name="Tomita M."/>
            <person name="Numata K."/>
            <person name="Arakawa K."/>
        </authorList>
    </citation>
    <scope>NUCLEOTIDE SEQUENCE</scope>
</reference>
<evidence type="ECO:0000313" key="1">
    <source>
        <dbReference type="EMBL" id="GFR22193.1"/>
    </source>
</evidence>
<sequence>MELRLTFVRKPEIRKQLEGRYFVKPIAQVIRDKKDALSRCLLRKGRVLFRWRRWLAIGREKVNTVLESGSRFFCTGVPSARRLRDLSKQPAIRIPFPIQTKKCLCTRNIAVESKKIYAEM</sequence>
<name>A0A8X6JED4_TRICU</name>
<protein>
    <submittedName>
        <fullName evidence="1">Uncharacterized protein</fullName>
    </submittedName>
</protein>
<accession>A0A8X6JED4</accession>
<evidence type="ECO:0000313" key="2">
    <source>
        <dbReference type="Proteomes" id="UP000887116"/>
    </source>
</evidence>
<organism evidence="1 2">
    <name type="scientific">Trichonephila clavata</name>
    <name type="common">Joro spider</name>
    <name type="synonym">Nephila clavata</name>
    <dbReference type="NCBI Taxonomy" id="2740835"/>
    <lineage>
        <taxon>Eukaryota</taxon>
        <taxon>Metazoa</taxon>
        <taxon>Ecdysozoa</taxon>
        <taxon>Arthropoda</taxon>
        <taxon>Chelicerata</taxon>
        <taxon>Arachnida</taxon>
        <taxon>Araneae</taxon>
        <taxon>Araneomorphae</taxon>
        <taxon>Entelegynae</taxon>
        <taxon>Araneoidea</taxon>
        <taxon>Nephilidae</taxon>
        <taxon>Trichonephila</taxon>
    </lineage>
</organism>
<dbReference type="Proteomes" id="UP000887116">
    <property type="component" value="Unassembled WGS sequence"/>
</dbReference>
<dbReference type="AlphaFoldDB" id="A0A8X6JED4"/>
<proteinExistence type="predicted"/>
<keyword evidence="2" id="KW-1185">Reference proteome</keyword>
<comment type="caution">
    <text evidence="1">The sequence shown here is derived from an EMBL/GenBank/DDBJ whole genome shotgun (WGS) entry which is preliminary data.</text>
</comment>
<gene>
    <name evidence="1" type="ORF">TNCT_252271</name>
</gene>
<dbReference type="EMBL" id="BMAO01018250">
    <property type="protein sequence ID" value="GFR22193.1"/>
    <property type="molecule type" value="Genomic_DNA"/>
</dbReference>